<evidence type="ECO:0000259" key="19">
    <source>
        <dbReference type="PROSITE" id="PS51098"/>
    </source>
</evidence>
<dbReference type="InterPro" id="IPR003352">
    <property type="entry name" value="PTS_EIIC"/>
</dbReference>
<dbReference type="GO" id="GO:0015771">
    <property type="term" value="P:trehalose transport"/>
    <property type="evidence" value="ECO:0007669"/>
    <property type="project" value="TreeGrafter"/>
</dbReference>
<dbReference type="PANTHER" id="PTHR30175">
    <property type="entry name" value="PHOSPHOTRANSFERASE SYSTEM TRANSPORT PROTEIN"/>
    <property type="match status" value="1"/>
</dbReference>
<keyword evidence="22" id="KW-1185">Reference proteome</keyword>
<evidence type="ECO:0000256" key="16">
    <source>
        <dbReference type="PROSITE-ProRule" id="PRU00421"/>
    </source>
</evidence>
<feature type="transmembrane region" description="Helical" evidence="17">
    <location>
        <begin position="356"/>
        <end position="378"/>
    </location>
</feature>
<dbReference type="SUPFAM" id="SSF55604">
    <property type="entry name" value="Glucose permease domain IIB"/>
    <property type="match status" value="1"/>
</dbReference>
<dbReference type="InterPro" id="IPR036878">
    <property type="entry name" value="Glu_permease_IIB"/>
</dbReference>
<evidence type="ECO:0000256" key="11">
    <source>
        <dbReference type="ARBA" id="ARBA00044053"/>
    </source>
</evidence>
<keyword evidence="10 17" id="KW-0472">Membrane</keyword>
<feature type="domain" description="PTS EIIA type-1" evidence="18">
    <location>
        <begin position="500"/>
        <end position="604"/>
    </location>
</feature>
<dbReference type="PROSITE" id="PS00371">
    <property type="entry name" value="PTS_EIIA_TYPE_1_HIS"/>
    <property type="match status" value="1"/>
</dbReference>
<evidence type="ECO:0000256" key="2">
    <source>
        <dbReference type="ARBA" id="ARBA00022448"/>
    </source>
</evidence>
<evidence type="ECO:0000256" key="4">
    <source>
        <dbReference type="ARBA" id="ARBA00022597"/>
    </source>
</evidence>
<evidence type="ECO:0000256" key="7">
    <source>
        <dbReference type="ARBA" id="ARBA00022692"/>
    </source>
</evidence>
<feature type="transmembrane region" description="Helical" evidence="17">
    <location>
        <begin position="425"/>
        <end position="446"/>
    </location>
</feature>
<dbReference type="eggNOG" id="COG1264">
    <property type="taxonomic scope" value="Bacteria"/>
</dbReference>
<evidence type="ECO:0000256" key="8">
    <source>
        <dbReference type="ARBA" id="ARBA00022777"/>
    </source>
</evidence>
<feature type="transmembrane region" description="Helical" evidence="17">
    <location>
        <begin position="205"/>
        <end position="230"/>
    </location>
</feature>
<reference evidence="21 22" key="1">
    <citation type="submission" date="2010-12" db="EMBL/GenBank/DDBJ databases">
        <authorList>
            <person name="Muzny D."/>
            <person name="Qin X."/>
            <person name="Deng J."/>
            <person name="Jiang H."/>
            <person name="Liu Y."/>
            <person name="Qu J."/>
            <person name="Song X.-Z."/>
            <person name="Zhang L."/>
            <person name="Thornton R."/>
            <person name="Coyle M."/>
            <person name="Francisco L."/>
            <person name="Jackson L."/>
            <person name="Javaid M."/>
            <person name="Korchina V."/>
            <person name="Kovar C."/>
            <person name="Mata R."/>
            <person name="Mathew T."/>
            <person name="Ngo R."/>
            <person name="Nguyen L."/>
            <person name="Nguyen N."/>
            <person name="Okwuonu G."/>
            <person name="Ongeri F."/>
            <person name="Pham C."/>
            <person name="Simmons D."/>
            <person name="Wilczek-Boney K."/>
            <person name="Hale W."/>
            <person name="Jakkamsetti A."/>
            <person name="Pham P."/>
            <person name="Ruth R."/>
            <person name="San Lucas F."/>
            <person name="Warren J."/>
            <person name="Zhang J."/>
            <person name="Zhao Z."/>
            <person name="Zhou C."/>
            <person name="Zhu D."/>
            <person name="Lee S."/>
            <person name="Bess C."/>
            <person name="Blankenburg K."/>
            <person name="Forbes L."/>
            <person name="Fu Q."/>
            <person name="Gubbala S."/>
            <person name="Hirani K."/>
            <person name="Jayaseelan J.C."/>
            <person name="Lara F."/>
            <person name="Munidasa M."/>
            <person name="Palculict T."/>
            <person name="Patil S."/>
            <person name="Pu L.-L."/>
            <person name="Saada N."/>
            <person name="Tang L."/>
            <person name="Weissenberger G."/>
            <person name="Zhu Y."/>
            <person name="Hemphill L."/>
            <person name="Shang Y."/>
            <person name="Youmans B."/>
            <person name="Ayvaz T."/>
            <person name="Ross M."/>
            <person name="Santibanez J."/>
            <person name="Aqrawi P."/>
            <person name="Gross S."/>
            <person name="Joshi V."/>
            <person name="Fowler G."/>
            <person name="Nazareth L."/>
            <person name="Reid J."/>
            <person name="Worley K."/>
            <person name="Petrosino J."/>
            <person name="Highlander S."/>
            <person name="Gibbs R."/>
        </authorList>
    </citation>
    <scope>NUCLEOTIDE SEQUENCE [LARGE SCALE GENOMIC DNA]</scope>
    <source>
        <strain evidence="21 22">ATCC 700779</strain>
    </source>
</reference>
<dbReference type="EMBL" id="AEVD01000010">
    <property type="protein sequence ID" value="EFX36467.1"/>
    <property type="molecule type" value="Genomic_DNA"/>
</dbReference>
<dbReference type="HOGENOM" id="CLU_012312_2_1_9"/>
<sequence>MTNTEIAKKVIEALGGRENVNSVAHCATRLRVMVKDEAKINKDAIENLEKVQGAFFNSGQYQIIFGTGTVNKMYDEVVALGLPTSSKEDMKAEAAKQGNWFQRAIRTFGDVFVPIIPAIVATGLFMGLRGFLASLGYTLPNDLNVYSQILTDTAFIVLPALVVWSTFRVFGGNQTIGIVLGMMLIAGQLPNAWVVASGGDVTPTIFFGFIPVVGLQGSVLPAFIIGVVGAKFEKAVRKVVPEVLDLLVTPFVTLLVMSILGLFLIGPIFHVVEEYILAGTQAILHLPFGLGGFLIGGVHQVIVVSGVHHIFNFLEAKLVAAGANPFNAIITAAMTAQGAATVAVGVKTKNPKLKALAFPAALSAFLGITEPAIFGVNLRYRKPFFLSLIAGAIGGGLASILGLAGTGMGITIIPGTSLYVGNGQLLQYLLMVAVSFALGFALTYMFGYEDEVEEVAGAISEAETDRLTEEAVTGTIASPSEGTIQTPIVGDVVALSNVNDPVFSSGAMGQGIAVKPSEDVVYAPADAEVTIVFPTGHAYGLRTANGAEILIHVGIDTVSMNGEGFNHKVAQGDKVKAGDVLGTFDSAKIAAAGLDNTTMVIVTNTADFASVNPVASGSVAKGDAVIEVKA</sequence>
<dbReference type="InterPro" id="IPR018113">
    <property type="entry name" value="PTrfase_EIIB_Cys"/>
</dbReference>
<dbReference type="InterPro" id="IPR013013">
    <property type="entry name" value="PTS_EIIC_1"/>
</dbReference>
<evidence type="ECO:0000256" key="9">
    <source>
        <dbReference type="ARBA" id="ARBA00022989"/>
    </source>
</evidence>
<dbReference type="PANTHER" id="PTHR30175:SF7">
    <property type="entry name" value="NEGATIVE REGULATOR OF SACY ACTIVITY"/>
    <property type="match status" value="1"/>
</dbReference>
<keyword evidence="5 21" id="KW-0808">Transferase</keyword>
<dbReference type="GO" id="GO:0009401">
    <property type="term" value="P:phosphoenolpyruvate-dependent sugar phosphotransferase system"/>
    <property type="evidence" value="ECO:0007669"/>
    <property type="project" value="UniProtKB-KW"/>
</dbReference>
<dbReference type="SUPFAM" id="SSF51261">
    <property type="entry name" value="Duplicated hybrid motif"/>
    <property type="match status" value="1"/>
</dbReference>
<dbReference type="PROSITE" id="PS51093">
    <property type="entry name" value="PTS_EIIA_TYPE_1"/>
    <property type="match status" value="1"/>
</dbReference>
<keyword evidence="3" id="KW-1003">Cell membrane</keyword>
<evidence type="ECO:0000256" key="3">
    <source>
        <dbReference type="ARBA" id="ARBA00022475"/>
    </source>
</evidence>
<feature type="transmembrane region" description="Helical" evidence="17">
    <location>
        <begin position="145"/>
        <end position="164"/>
    </location>
</feature>
<keyword evidence="4" id="KW-0762">Sugar transport</keyword>
<evidence type="ECO:0000256" key="14">
    <source>
        <dbReference type="ARBA" id="ARBA00074554"/>
    </source>
</evidence>
<feature type="transmembrane region" description="Helical" evidence="17">
    <location>
        <begin position="385"/>
        <end position="413"/>
    </location>
</feature>
<dbReference type="GO" id="GO:0090589">
    <property type="term" value="F:protein-phosphocysteine-trehalose phosphotransferase system transporter activity"/>
    <property type="evidence" value="ECO:0007669"/>
    <property type="project" value="TreeGrafter"/>
</dbReference>
<feature type="domain" description="PTS EIIC type-1" evidence="20">
    <location>
        <begin position="106"/>
        <end position="462"/>
    </location>
</feature>
<dbReference type="NCBIfam" id="TIGR01996">
    <property type="entry name" value="PTS-II-BC-sucr"/>
    <property type="match status" value="1"/>
</dbReference>
<feature type="transmembrane region" description="Helical" evidence="17">
    <location>
        <begin position="251"/>
        <end position="272"/>
    </location>
</feature>
<dbReference type="InterPro" id="IPR001996">
    <property type="entry name" value="PTS_IIB_1"/>
</dbReference>
<dbReference type="PROSITE" id="PS01035">
    <property type="entry name" value="PTS_EIIB_TYPE_1_CYS"/>
    <property type="match status" value="1"/>
</dbReference>
<evidence type="ECO:0000259" key="18">
    <source>
        <dbReference type="PROSITE" id="PS51093"/>
    </source>
</evidence>
<evidence type="ECO:0000256" key="13">
    <source>
        <dbReference type="ARBA" id="ARBA00048931"/>
    </source>
</evidence>
<dbReference type="CDD" id="cd00212">
    <property type="entry name" value="PTS_IIB_glc"/>
    <property type="match status" value="1"/>
</dbReference>
<dbReference type="RefSeq" id="WP_006148930.1">
    <property type="nucleotide sequence ID" value="NZ_GL732439.1"/>
</dbReference>
<feature type="active site" description="Phosphocysteine intermediate; for EIIB activity" evidence="16">
    <location>
        <position position="26"/>
    </location>
</feature>
<dbReference type="Pfam" id="PF02378">
    <property type="entry name" value="PTS_EIIC"/>
    <property type="match status" value="1"/>
</dbReference>
<comment type="catalytic activity">
    <reaction evidence="13">
        <text>N(pros)-phospho-L-histidyl-[protein](out) + sucrose = sucrose 6(G)-phosphate(in) + L-histidyl-[protein]</text>
        <dbReference type="Rhea" id="RHEA:49236"/>
        <dbReference type="Rhea" id="RHEA-COMP:9745"/>
        <dbReference type="Rhea" id="RHEA-COMP:9746"/>
        <dbReference type="ChEBI" id="CHEBI:17992"/>
        <dbReference type="ChEBI" id="CHEBI:29979"/>
        <dbReference type="ChEBI" id="CHEBI:64837"/>
        <dbReference type="ChEBI" id="CHEBI:91002"/>
        <dbReference type="EC" id="2.7.1.211"/>
    </reaction>
</comment>
<keyword evidence="8" id="KW-0418">Kinase</keyword>
<feature type="transmembrane region" description="Helical" evidence="17">
    <location>
        <begin position="176"/>
        <end position="193"/>
    </location>
</feature>
<evidence type="ECO:0000259" key="20">
    <source>
        <dbReference type="PROSITE" id="PS51103"/>
    </source>
</evidence>
<dbReference type="GO" id="GO:0005886">
    <property type="term" value="C:plasma membrane"/>
    <property type="evidence" value="ECO:0007669"/>
    <property type="project" value="UniProtKB-SubCell"/>
</dbReference>
<dbReference type="NCBIfam" id="TIGR00826">
    <property type="entry name" value="EIIB_glc"/>
    <property type="match status" value="1"/>
</dbReference>
<evidence type="ECO:0000256" key="15">
    <source>
        <dbReference type="ARBA" id="ARBA00081008"/>
    </source>
</evidence>
<dbReference type="Gene3D" id="2.70.70.10">
    <property type="entry name" value="Glucose Permease (Domain IIA)"/>
    <property type="match status" value="1"/>
</dbReference>
<feature type="transmembrane region" description="Helical" evidence="17">
    <location>
        <begin position="111"/>
        <end position="133"/>
    </location>
</feature>
<organism evidence="21 22">
    <name type="scientific">Streptococcus infantis ATCC 700779</name>
    <dbReference type="NCBI Taxonomy" id="889204"/>
    <lineage>
        <taxon>Bacteria</taxon>
        <taxon>Bacillati</taxon>
        <taxon>Bacillota</taxon>
        <taxon>Bacilli</taxon>
        <taxon>Lactobacillales</taxon>
        <taxon>Streptococcaceae</taxon>
        <taxon>Streptococcus</taxon>
    </lineage>
</organism>
<dbReference type="NCBIfam" id="TIGR00830">
    <property type="entry name" value="PTBA"/>
    <property type="match status" value="1"/>
</dbReference>
<comment type="subcellular location">
    <subcellularLocation>
        <location evidence="1">Cell membrane</location>
        <topology evidence="1">Multi-pass membrane protein</topology>
    </subcellularLocation>
</comment>
<evidence type="ECO:0000256" key="6">
    <source>
        <dbReference type="ARBA" id="ARBA00022683"/>
    </source>
</evidence>
<dbReference type="FunFam" id="2.70.70.10:FF:000001">
    <property type="entry name" value="PTS system glucose-specific IIA component"/>
    <property type="match status" value="1"/>
</dbReference>
<dbReference type="AlphaFoldDB" id="E8K1F5"/>
<dbReference type="Proteomes" id="UP000002815">
    <property type="component" value="Unassembled WGS sequence"/>
</dbReference>
<proteinExistence type="predicted"/>
<gene>
    <name evidence="21" type="primary">scrA</name>
    <name evidence="21" type="ORF">HMPREF9423_1296</name>
</gene>
<feature type="transmembrane region" description="Helical" evidence="17">
    <location>
        <begin position="326"/>
        <end position="344"/>
    </location>
</feature>
<dbReference type="InterPro" id="IPR010973">
    <property type="entry name" value="PTS_IIBC_sucr"/>
</dbReference>
<evidence type="ECO:0000313" key="22">
    <source>
        <dbReference type="Proteomes" id="UP000002815"/>
    </source>
</evidence>
<evidence type="ECO:0000256" key="12">
    <source>
        <dbReference type="ARBA" id="ARBA00045139"/>
    </source>
</evidence>
<keyword evidence="6" id="KW-0598">Phosphotransferase system</keyword>
<keyword evidence="2" id="KW-0813">Transport</keyword>
<dbReference type="GeneID" id="29746682"/>
<dbReference type="EC" id="2.7.1.211" evidence="11"/>
<protein>
    <recommendedName>
        <fullName evidence="14">PTS system sucrose-specific EIIBCA component</fullName>
        <ecNumber evidence="11">2.7.1.211</ecNumber>
    </recommendedName>
    <alternativeName>
        <fullName evidence="15">EIIBCA-Scr</fullName>
    </alternativeName>
</protein>
<dbReference type="eggNOG" id="COG1263">
    <property type="taxonomic scope" value="Bacteria"/>
</dbReference>
<dbReference type="InterPro" id="IPR001127">
    <property type="entry name" value="PTS_EIIA_1_perm"/>
</dbReference>
<name>E8K1F5_9STRE</name>
<keyword evidence="7 17" id="KW-0812">Transmembrane</keyword>
<feature type="domain" description="PTS EIIB type-1" evidence="19">
    <location>
        <begin position="4"/>
        <end position="87"/>
    </location>
</feature>
<keyword evidence="9 17" id="KW-1133">Transmembrane helix</keyword>
<evidence type="ECO:0000256" key="5">
    <source>
        <dbReference type="ARBA" id="ARBA00022679"/>
    </source>
</evidence>
<comment type="caution">
    <text evidence="21">The sequence shown here is derived from an EMBL/GenBank/DDBJ whole genome shotgun (WGS) entry which is preliminary data.</text>
</comment>
<dbReference type="Pfam" id="PF00358">
    <property type="entry name" value="PTS_EIIA_1"/>
    <property type="match status" value="1"/>
</dbReference>
<evidence type="ECO:0000256" key="10">
    <source>
        <dbReference type="ARBA" id="ARBA00023136"/>
    </source>
</evidence>
<evidence type="ECO:0000313" key="21">
    <source>
        <dbReference type="EMBL" id="EFX36467.1"/>
    </source>
</evidence>
<dbReference type="eggNOG" id="COG2190">
    <property type="taxonomic scope" value="Bacteria"/>
</dbReference>
<evidence type="ECO:0000256" key="1">
    <source>
        <dbReference type="ARBA" id="ARBA00004651"/>
    </source>
</evidence>
<comment type="function">
    <text evidence="12">The phosphoenolpyruvate-dependent sugar phosphotransferase system (sugar PTS), a major carbohydrate active transport system, catalyzes the phosphorylation of incoming sugar substrates concomitantly with their translocation across the cell membrane. This system is involved in sucrose transport.</text>
</comment>
<dbReference type="FunFam" id="3.30.1360.60:FF:000001">
    <property type="entry name" value="PTS system glucose-specific IIBC component PtsG"/>
    <property type="match status" value="1"/>
</dbReference>
<dbReference type="InterPro" id="IPR011055">
    <property type="entry name" value="Dup_hybrid_motif"/>
</dbReference>
<evidence type="ECO:0000256" key="17">
    <source>
        <dbReference type="SAM" id="Phobius"/>
    </source>
</evidence>
<dbReference type="GO" id="GO:0016301">
    <property type="term" value="F:kinase activity"/>
    <property type="evidence" value="ECO:0007669"/>
    <property type="project" value="UniProtKB-KW"/>
</dbReference>
<dbReference type="PROSITE" id="PS51098">
    <property type="entry name" value="PTS_EIIB_TYPE_1"/>
    <property type="match status" value="1"/>
</dbReference>
<dbReference type="Pfam" id="PF00367">
    <property type="entry name" value="PTS_EIIB"/>
    <property type="match status" value="1"/>
</dbReference>
<dbReference type="InterPro" id="IPR050558">
    <property type="entry name" value="PTS_Sugar-Specific_Components"/>
</dbReference>
<dbReference type="PROSITE" id="PS51103">
    <property type="entry name" value="PTS_EIIC_TYPE_1"/>
    <property type="match status" value="1"/>
</dbReference>
<dbReference type="Gene3D" id="3.30.1360.60">
    <property type="entry name" value="Glucose permease domain IIB"/>
    <property type="match status" value="1"/>
</dbReference>
<dbReference type="GO" id="GO:0022878">
    <property type="term" value="F:protein-N(PI)-phosphohistidine-sucrose phosphotransferase system transporter activity"/>
    <property type="evidence" value="ECO:0007669"/>
    <property type="project" value="RHEA"/>
</dbReference>
<feature type="transmembrane region" description="Helical" evidence="17">
    <location>
        <begin position="292"/>
        <end position="314"/>
    </location>
</feature>
<accession>E8K1F5</accession>